<evidence type="ECO:0000256" key="3">
    <source>
        <dbReference type="ARBA" id="ARBA00022490"/>
    </source>
</evidence>
<keyword evidence="7 13" id="KW-0573">Peptidoglycan synthesis</keyword>
<comment type="catalytic activity">
    <reaction evidence="12 13">
        <text>phosphoenolpyruvate + UDP-N-acetyl-alpha-D-glucosamine = UDP-N-acetyl-3-O-(1-carboxyvinyl)-alpha-D-glucosamine + phosphate</text>
        <dbReference type="Rhea" id="RHEA:18681"/>
        <dbReference type="ChEBI" id="CHEBI:43474"/>
        <dbReference type="ChEBI" id="CHEBI:57705"/>
        <dbReference type="ChEBI" id="CHEBI:58702"/>
        <dbReference type="ChEBI" id="CHEBI:68483"/>
        <dbReference type="EC" id="2.5.1.7"/>
    </reaction>
</comment>
<keyword evidence="3 13" id="KW-0963">Cytoplasm</keyword>
<feature type="binding site" evidence="13">
    <location>
        <position position="333"/>
    </location>
    <ligand>
        <name>UDP-N-acetyl-alpha-D-glucosamine</name>
        <dbReference type="ChEBI" id="CHEBI:57705"/>
    </ligand>
</feature>
<dbReference type="NCBIfam" id="TIGR01072">
    <property type="entry name" value="murA"/>
    <property type="match status" value="1"/>
</dbReference>
<evidence type="ECO:0000256" key="13">
    <source>
        <dbReference type="HAMAP-Rule" id="MF_00111"/>
    </source>
</evidence>
<comment type="caution">
    <text evidence="13">Lacks conserved residue(s) required for the propagation of feature annotation.</text>
</comment>
<evidence type="ECO:0000256" key="5">
    <source>
        <dbReference type="ARBA" id="ARBA00022679"/>
    </source>
</evidence>
<evidence type="ECO:0000256" key="1">
    <source>
        <dbReference type="ARBA" id="ARBA00004496"/>
    </source>
</evidence>
<dbReference type="PANTHER" id="PTHR43783:SF1">
    <property type="entry name" value="UDP-N-ACETYLGLUCOSAMINE 1-CARBOXYVINYLTRANSFERASE"/>
    <property type="match status" value="1"/>
</dbReference>
<evidence type="ECO:0000256" key="6">
    <source>
        <dbReference type="ARBA" id="ARBA00022960"/>
    </source>
</evidence>
<evidence type="ECO:0000256" key="8">
    <source>
        <dbReference type="ARBA" id="ARBA00023306"/>
    </source>
</evidence>
<dbReference type="GO" id="GO:0071555">
    <property type="term" value="P:cell wall organization"/>
    <property type="evidence" value="ECO:0007669"/>
    <property type="project" value="UniProtKB-KW"/>
</dbReference>
<evidence type="ECO:0000256" key="9">
    <source>
        <dbReference type="ARBA" id="ARBA00023316"/>
    </source>
</evidence>
<comment type="similarity">
    <text evidence="11 13">Belongs to the EPSP synthase family. MurA subfamily.</text>
</comment>
<comment type="function">
    <text evidence="10 13">Cell wall formation. Adds enolpyruvyl to UDP-N-acetylglucosamine.</text>
</comment>
<dbReference type="InterPro" id="IPR001986">
    <property type="entry name" value="Enolpyruvate_Tfrase_dom"/>
</dbReference>
<reference evidence="16 17" key="1">
    <citation type="submission" date="2018-07" db="EMBL/GenBank/DDBJ databases">
        <title>Sequencing the genomes of 1000 actinobacteria strains.</title>
        <authorList>
            <person name="Klenk H.-P."/>
        </authorList>
    </citation>
    <scope>NUCLEOTIDE SEQUENCE [LARGE SCALE GENOMIC DNA]</scope>
    <source>
        <strain evidence="16 17">DSM 14442</strain>
    </source>
</reference>
<comment type="pathway">
    <text evidence="2 13">Cell wall biogenesis; peptidoglycan biosynthesis.</text>
</comment>
<feature type="active site" description="Proton donor" evidence="13">
    <location>
        <position position="121"/>
    </location>
</feature>
<dbReference type="CDD" id="cd01555">
    <property type="entry name" value="UdpNAET"/>
    <property type="match status" value="1"/>
</dbReference>
<dbReference type="GO" id="GO:0008360">
    <property type="term" value="P:regulation of cell shape"/>
    <property type="evidence" value="ECO:0007669"/>
    <property type="project" value="UniProtKB-KW"/>
</dbReference>
<dbReference type="EC" id="2.5.1.7" evidence="13"/>
<sequence>MGNLLTINGGKPLEGRVTVRGAKNLVPKAMVASLLGSKPSVLRNVPEIRDVDIVTGLLSVHGVKVSKDPETGDLSLDPADTKSATSSEIDAHAGDSRIPILFCGPLMHSIGEAFIPDLGGCKIGDRPIDFHLTVLRNFGAVVEKRPGGIHISAPKGLTGAKLELPYPSVGATEQVLLTAVKAEGITELKGAAVEPEIHDLIHILQKMGAIITVQTDRTIRIEGVNELSGFNHQAIPDRNESASWASAALVTQGDIYVEGAMQRDLTAFLNIYRKIGGEFEVDDHGIRFWHGGGSLKPLVLETNVHPGFMTDWQQPLVVALSQAEGVSIVHETVYENRFGFTDALVRMGASIQLHRECLGSVPCRFGQRNFLHSAVISGPTELHGADFDIPDLRGGFSHLIAALAAQGTSRATGIEIINRGYEKFMDKLIGLGADVELSSLGR</sequence>
<dbReference type="UniPathway" id="UPA00219"/>
<comment type="subcellular location">
    <subcellularLocation>
        <location evidence="1 13">Cytoplasm</location>
    </subcellularLocation>
</comment>
<protein>
    <recommendedName>
        <fullName evidence="13">UDP-N-acetylglucosamine 1-carboxyvinyltransferase</fullName>
        <ecNumber evidence="13">2.5.1.7</ecNumber>
    </recommendedName>
    <alternativeName>
        <fullName evidence="13">Enoylpyruvate transferase</fullName>
    </alternativeName>
    <alternativeName>
        <fullName evidence="13">UDP-N-acetylglucosamine enolpyruvyl transferase</fullName>
        <shortName evidence="13">EPT</shortName>
    </alternativeName>
</protein>
<dbReference type="GO" id="GO:0005737">
    <property type="term" value="C:cytoplasm"/>
    <property type="evidence" value="ECO:0007669"/>
    <property type="project" value="UniProtKB-SubCell"/>
</dbReference>
<dbReference type="GO" id="GO:0009252">
    <property type="term" value="P:peptidoglycan biosynthetic process"/>
    <property type="evidence" value="ECO:0007669"/>
    <property type="project" value="UniProtKB-UniRule"/>
</dbReference>
<dbReference type="Proteomes" id="UP000256727">
    <property type="component" value="Unassembled WGS sequence"/>
</dbReference>
<keyword evidence="9 13" id="KW-0961">Cell wall biogenesis/degradation</keyword>
<comment type="caution">
    <text evidence="16">The sequence shown here is derived from an EMBL/GenBank/DDBJ whole genome shotgun (WGS) entry which is preliminary data.</text>
</comment>
<evidence type="ECO:0000256" key="2">
    <source>
        <dbReference type="ARBA" id="ARBA00004752"/>
    </source>
</evidence>
<dbReference type="Pfam" id="PF00275">
    <property type="entry name" value="EPSP_synthase"/>
    <property type="match status" value="1"/>
</dbReference>
<proteinExistence type="inferred from homology"/>
<name>A0A3D9LC19_9MICC</name>
<feature type="binding site" evidence="13">
    <location>
        <begin position="23"/>
        <end position="24"/>
    </location>
    <ligand>
        <name>phosphoenolpyruvate</name>
        <dbReference type="ChEBI" id="CHEBI:58702"/>
    </ligand>
</feature>
<dbReference type="PANTHER" id="PTHR43783">
    <property type="entry name" value="UDP-N-ACETYLGLUCOSAMINE 1-CARBOXYVINYLTRANSFERASE"/>
    <property type="match status" value="1"/>
</dbReference>
<evidence type="ECO:0000256" key="4">
    <source>
        <dbReference type="ARBA" id="ARBA00022618"/>
    </source>
</evidence>
<evidence type="ECO:0000256" key="14">
    <source>
        <dbReference type="SAM" id="MobiDB-lite"/>
    </source>
</evidence>
<dbReference type="EMBL" id="QREH01000001">
    <property type="protein sequence ID" value="REE02733.1"/>
    <property type="molecule type" value="Genomic_DNA"/>
</dbReference>
<dbReference type="GO" id="GO:0051301">
    <property type="term" value="P:cell division"/>
    <property type="evidence" value="ECO:0007669"/>
    <property type="project" value="UniProtKB-KW"/>
</dbReference>
<feature type="region of interest" description="Disordered" evidence="14">
    <location>
        <begin position="69"/>
        <end position="88"/>
    </location>
</feature>
<evidence type="ECO:0000256" key="11">
    <source>
        <dbReference type="ARBA" id="ARBA00038367"/>
    </source>
</evidence>
<dbReference type="InterPro" id="IPR005750">
    <property type="entry name" value="UDP_GlcNAc_COvinyl_MurA"/>
</dbReference>
<keyword evidence="4 13" id="KW-0132">Cell division</keyword>
<keyword evidence="5 13" id="KW-0808">Transferase</keyword>
<keyword evidence="17" id="KW-1185">Reference proteome</keyword>
<evidence type="ECO:0000259" key="15">
    <source>
        <dbReference type="Pfam" id="PF00275"/>
    </source>
</evidence>
<feature type="domain" description="Enolpyruvate transferase" evidence="15">
    <location>
        <begin position="8"/>
        <end position="428"/>
    </location>
</feature>
<feature type="binding site" evidence="13">
    <location>
        <position position="97"/>
    </location>
    <ligand>
        <name>UDP-N-acetyl-alpha-D-glucosamine</name>
        <dbReference type="ChEBI" id="CHEBI:57705"/>
    </ligand>
</feature>
<organism evidence="16 17">
    <name type="scientific">Citricoccus muralis</name>
    <dbReference type="NCBI Taxonomy" id="169134"/>
    <lineage>
        <taxon>Bacteria</taxon>
        <taxon>Bacillati</taxon>
        <taxon>Actinomycetota</taxon>
        <taxon>Actinomycetes</taxon>
        <taxon>Micrococcales</taxon>
        <taxon>Micrococcaceae</taxon>
        <taxon>Citricoccus</taxon>
    </lineage>
</organism>
<dbReference type="OrthoDB" id="9803760at2"/>
<dbReference type="InterPro" id="IPR050068">
    <property type="entry name" value="MurA_subfamily"/>
</dbReference>
<evidence type="ECO:0000256" key="7">
    <source>
        <dbReference type="ARBA" id="ARBA00022984"/>
    </source>
</evidence>
<keyword evidence="6 13" id="KW-0133">Cell shape</keyword>
<dbReference type="Gene3D" id="3.65.10.10">
    <property type="entry name" value="Enolpyruvate transferase domain"/>
    <property type="match status" value="2"/>
</dbReference>
<dbReference type="NCBIfam" id="NF006873">
    <property type="entry name" value="PRK09369.1"/>
    <property type="match status" value="1"/>
</dbReference>
<dbReference type="InterPro" id="IPR036968">
    <property type="entry name" value="Enolpyruvate_Tfrase_sf"/>
</dbReference>
<evidence type="ECO:0000313" key="17">
    <source>
        <dbReference type="Proteomes" id="UP000256727"/>
    </source>
</evidence>
<evidence type="ECO:0000256" key="12">
    <source>
        <dbReference type="ARBA" id="ARBA00047527"/>
    </source>
</evidence>
<dbReference type="SUPFAM" id="SSF55205">
    <property type="entry name" value="EPT/RTPC-like"/>
    <property type="match status" value="1"/>
</dbReference>
<accession>A0A3D9LC19</accession>
<keyword evidence="8 13" id="KW-0131">Cell cycle</keyword>
<dbReference type="RefSeq" id="WP_115930976.1">
    <property type="nucleotide sequence ID" value="NZ_QREH01000001.1"/>
</dbReference>
<dbReference type="HAMAP" id="MF_00111">
    <property type="entry name" value="MurA"/>
    <property type="match status" value="1"/>
</dbReference>
<gene>
    <name evidence="13" type="primary">murA</name>
    <name evidence="16" type="ORF">C8E99_0514</name>
</gene>
<dbReference type="GO" id="GO:0008760">
    <property type="term" value="F:UDP-N-acetylglucosamine 1-carboxyvinyltransferase activity"/>
    <property type="evidence" value="ECO:0007669"/>
    <property type="project" value="UniProtKB-UniRule"/>
</dbReference>
<dbReference type="AlphaFoldDB" id="A0A3D9LC19"/>
<dbReference type="InterPro" id="IPR013792">
    <property type="entry name" value="RNA3'P_cycl/enolpyr_Trfase_a/b"/>
</dbReference>
<keyword evidence="13" id="KW-0670">Pyruvate</keyword>
<evidence type="ECO:0000256" key="10">
    <source>
        <dbReference type="ARBA" id="ARBA00037534"/>
    </source>
</evidence>
<feature type="binding site" evidence="13">
    <location>
        <position position="311"/>
    </location>
    <ligand>
        <name>UDP-N-acetyl-alpha-D-glucosamine</name>
        <dbReference type="ChEBI" id="CHEBI:57705"/>
    </ligand>
</feature>
<dbReference type="GO" id="GO:0019277">
    <property type="term" value="P:UDP-N-acetylgalactosamine biosynthetic process"/>
    <property type="evidence" value="ECO:0007669"/>
    <property type="project" value="InterPro"/>
</dbReference>
<feature type="modified residue" description="2-(S-cysteinyl)pyruvic acid O-phosphothioketal" evidence="13">
    <location>
        <position position="121"/>
    </location>
</feature>
<evidence type="ECO:0000313" key="16">
    <source>
        <dbReference type="EMBL" id="REE02733.1"/>
    </source>
</evidence>